<protein>
    <recommendedName>
        <fullName evidence="1">TLDc domain-containing protein</fullName>
    </recommendedName>
</protein>
<dbReference type="Proteomes" id="UP000316759">
    <property type="component" value="Unassembled WGS sequence"/>
</dbReference>
<dbReference type="OrthoDB" id="10065050at2759"/>
<organism evidence="2 3">
    <name type="scientific">Fasciola gigantica</name>
    <name type="common">Giant liver fluke</name>
    <dbReference type="NCBI Taxonomy" id="46835"/>
    <lineage>
        <taxon>Eukaryota</taxon>
        <taxon>Metazoa</taxon>
        <taxon>Spiralia</taxon>
        <taxon>Lophotrochozoa</taxon>
        <taxon>Platyhelminthes</taxon>
        <taxon>Trematoda</taxon>
        <taxon>Digenea</taxon>
        <taxon>Plagiorchiida</taxon>
        <taxon>Echinostomata</taxon>
        <taxon>Echinostomatoidea</taxon>
        <taxon>Fasciolidae</taxon>
        <taxon>Fasciola</taxon>
    </lineage>
</organism>
<dbReference type="PANTHER" id="PTHR23354">
    <property type="entry name" value="NUCLEOLAR PROTEIN 7/ESTROGEN RECEPTOR COACTIVATOR-RELATED"/>
    <property type="match status" value="1"/>
</dbReference>
<dbReference type="STRING" id="46835.A0A504YXA1"/>
<sequence length="323" mass="36449">MLGFVSKEARRITKLRLDQHPSEVRISLARWPVALWHLPFGYLVRLIDCFLLEGPKVFFRAGLLLWRFAARLEKSAGQTANDSFDLISAARNLNISSSAFIRKLFAIRNLGRESVKRSLEMARQSESSKTGDQSGLEDALIHPCKRAGYTTYASYLVGDDHSSPCTAGGSQAQFQHPSDCVTVSELATLITSIKDNKWSQLSKPVLLFSTNRDGTSLRTMYARAADALDPASLLLVRTRSGRSVIGAFCTDRWQARSQFPLLRFRSVVFVSCETWPACHLSMDWTGEGWRETLRSDRPVPILHRASTSCRWWSWNWLARFVTG</sequence>
<feature type="domain" description="TLDc" evidence="1">
    <location>
        <begin position="174"/>
        <end position="259"/>
    </location>
</feature>
<gene>
    <name evidence="2" type="ORF">FGIG_10035</name>
</gene>
<comment type="caution">
    <text evidence="2">The sequence shown here is derived from an EMBL/GenBank/DDBJ whole genome shotgun (WGS) entry which is preliminary data.</text>
</comment>
<dbReference type="Gene3D" id="1.10.472.80">
    <property type="entry name" value="Ypt/Rab-GAP domain of gyp1p, domain 3"/>
    <property type="match status" value="1"/>
</dbReference>
<evidence type="ECO:0000313" key="2">
    <source>
        <dbReference type="EMBL" id="TPP62190.1"/>
    </source>
</evidence>
<dbReference type="InterPro" id="IPR006571">
    <property type="entry name" value="TLDc_dom"/>
</dbReference>
<evidence type="ECO:0000259" key="1">
    <source>
        <dbReference type="Pfam" id="PF07534"/>
    </source>
</evidence>
<dbReference type="EMBL" id="SUNJ01007198">
    <property type="protein sequence ID" value="TPP62190.1"/>
    <property type="molecule type" value="Genomic_DNA"/>
</dbReference>
<proteinExistence type="predicted"/>
<name>A0A504YXA1_FASGI</name>
<dbReference type="Pfam" id="PF07534">
    <property type="entry name" value="TLD"/>
    <property type="match status" value="1"/>
</dbReference>
<keyword evidence="3" id="KW-1185">Reference proteome</keyword>
<dbReference type="AlphaFoldDB" id="A0A504YXA1"/>
<dbReference type="PANTHER" id="PTHR23354:SF122">
    <property type="entry name" value="GTPASE-ACTIVATING PROTEIN SKYWALKER"/>
    <property type="match status" value="1"/>
</dbReference>
<evidence type="ECO:0000313" key="3">
    <source>
        <dbReference type="Proteomes" id="UP000316759"/>
    </source>
</evidence>
<accession>A0A504YXA1</accession>
<reference evidence="2 3" key="1">
    <citation type="submission" date="2019-04" db="EMBL/GenBank/DDBJ databases">
        <title>Annotation for the trematode Fasciola gigantica.</title>
        <authorList>
            <person name="Choi Y.-J."/>
        </authorList>
    </citation>
    <scope>NUCLEOTIDE SEQUENCE [LARGE SCALE GENOMIC DNA]</scope>
    <source>
        <strain evidence="2">Uganda_cow_1</strain>
    </source>
</reference>